<evidence type="ECO:0000256" key="3">
    <source>
        <dbReference type="SAM" id="MobiDB-lite"/>
    </source>
</evidence>
<dbReference type="InterPro" id="IPR002715">
    <property type="entry name" value="Nas_poly-pep-assoc_cplx_dom"/>
</dbReference>
<evidence type="ECO:0000256" key="2">
    <source>
        <dbReference type="RuleBase" id="RU361272"/>
    </source>
</evidence>
<evidence type="ECO:0000313" key="6">
    <source>
        <dbReference type="Proteomes" id="UP000324800"/>
    </source>
</evidence>
<gene>
    <name evidence="5" type="ORF">EZS28_023174</name>
</gene>
<evidence type="ECO:0000256" key="1">
    <source>
        <dbReference type="ARBA" id="ARBA00005296"/>
    </source>
</evidence>
<dbReference type="PANTHER" id="PTHR10351">
    <property type="entry name" value="TRANSCRIPTION FACTOR BTF3 FAMILY MEMBER"/>
    <property type="match status" value="1"/>
</dbReference>
<feature type="domain" description="NAC-A/B" evidence="4">
    <location>
        <begin position="35"/>
        <end position="100"/>
    </location>
</feature>
<dbReference type="PROSITE" id="PS51151">
    <property type="entry name" value="NAC_AB"/>
    <property type="match status" value="1"/>
</dbReference>
<sequence>PNPKLEQLRAMADAVRTGGKGSVRRKIKAVHKITQDDEKLVEQFIQSNNLRNIPSIDQIEMVRSDNNAMVFNSPKVHMNRQANTTVIKGKYELKPCTKDVLPQDRLRELQELLRQAPEGAKLPNNIPGMNLVEEIDDDEDDKKKKKQNNKKEENKKEQPNKKKGKKEKTETQPDKSEVPIKQVEGDENKVD</sequence>
<keyword evidence="2" id="KW-0805">Transcription regulation</keyword>
<dbReference type="OrthoDB" id="8033832at2759"/>
<feature type="non-terminal residue" evidence="5">
    <location>
        <position position="1"/>
    </location>
</feature>
<dbReference type="EMBL" id="SNRW01007399">
    <property type="protein sequence ID" value="KAA6381298.1"/>
    <property type="molecule type" value="Genomic_DNA"/>
</dbReference>
<accession>A0A5J4VFA9</accession>
<comment type="similarity">
    <text evidence="1 2">Belongs to the NAC-beta family.</text>
</comment>
<dbReference type="AlphaFoldDB" id="A0A5J4VFA9"/>
<proteinExistence type="inferred from homology"/>
<comment type="subunit">
    <text evidence="2">Part of the nascent polypeptide-associated complex (NAC).</text>
</comment>
<comment type="caution">
    <text evidence="5">The sequence shown here is derived from an EMBL/GenBank/DDBJ whole genome shotgun (WGS) entry which is preliminary data.</text>
</comment>
<dbReference type="SMART" id="SM01407">
    <property type="entry name" value="NAC"/>
    <property type="match status" value="1"/>
</dbReference>
<dbReference type="InterPro" id="IPR039370">
    <property type="entry name" value="BTF3"/>
</dbReference>
<dbReference type="Pfam" id="PF01849">
    <property type="entry name" value="NAC"/>
    <property type="match status" value="1"/>
</dbReference>
<keyword evidence="2" id="KW-0804">Transcription</keyword>
<organism evidence="5 6">
    <name type="scientific">Streblomastix strix</name>
    <dbReference type="NCBI Taxonomy" id="222440"/>
    <lineage>
        <taxon>Eukaryota</taxon>
        <taxon>Metamonada</taxon>
        <taxon>Preaxostyla</taxon>
        <taxon>Oxymonadida</taxon>
        <taxon>Streblomastigidae</taxon>
        <taxon>Streblomastix</taxon>
    </lineage>
</organism>
<dbReference type="InterPro" id="IPR038187">
    <property type="entry name" value="NAC_A/B_dom_sf"/>
</dbReference>
<evidence type="ECO:0000259" key="4">
    <source>
        <dbReference type="PROSITE" id="PS51151"/>
    </source>
</evidence>
<name>A0A5J4VFA9_9EUKA</name>
<dbReference type="Proteomes" id="UP000324800">
    <property type="component" value="Unassembled WGS sequence"/>
</dbReference>
<dbReference type="Gene3D" id="2.20.70.30">
    <property type="entry name" value="Nascent polypeptide-associated complex domain"/>
    <property type="match status" value="1"/>
</dbReference>
<feature type="compositionally biased region" description="Basic and acidic residues" evidence="3">
    <location>
        <begin position="149"/>
        <end position="160"/>
    </location>
</feature>
<protein>
    <recommendedName>
        <fullName evidence="2">Nascent polypeptide-associated complex subunit beta</fullName>
    </recommendedName>
</protein>
<reference evidence="5 6" key="1">
    <citation type="submission" date="2019-03" db="EMBL/GenBank/DDBJ databases">
        <title>Single cell metagenomics reveals metabolic interactions within the superorganism composed of flagellate Streblomastix strix and complex community of Bacteroidetes bacteria on its surface.</title>
        <authorList>
            <person name="Treitli S.C."/>
            <person name="Kolisko M."/>
            <person name="Husnik F."/>
            <person name="Keeling P."/>
            <person name="Hampl V."/>
        </authorList>
    </citation>
    <scope>NUCLEOTIDE SEQUENCE [LARGE SCALE GENOMIC DNA]</scope>
    <source>
        <strain evidence="5">ST1C</strain>
    </source>
</reference>
<feature type="compositionally biased region" description="Basic and acidic residues" evidence="3">
    <location>
        <begin position="167"/>
        <end position="191"/>
    </location>
</feature>
<feature type="region of interest" description="Disordered" evidence="3">
    <location>
        <begin position="115"/>
        <end position="191"/>
    </location>
</feature>
<evidence type="ECO:0000313" key="5">
    <source>
        <dbReference type="EMBL" id="KAA6381298.1"/>
    </source>
</evidence>